<dbReference type="EMBL" id="CP019948">
    <property type="protein sequence ID" value="ARN79815.1"/>
    <property type="molecule type" value="Genomic_DNA"/>
</dbReference>
<evidence type="ECO:0000256" key="2">
    <source>
        <dbReference type="SAM" id="Phobius"/>
    </source>
</evidence>
<dbReference type="RefSeq" id="WP_085769863.1">
    <property type="nucleotide sequence ID" value="NZ_AP027149.1"/>
</dbReference>
<dbReference type="InterPro" id="IPR003425">
    <property type="entry name" value="CCB3/YggT"/>
</dbReference>
<dbReference type="OrthoDB" id="9814445at2"/>
<comment type="similarity">
    <text evidence="1">Belongs to the YggT family.</text>
</comment>
<sequence>MQYAVIKLLLTVIDIYWWVVVASFIVSWLVAFDVINTRSSTVYSIRRALAAMTEPVYEPIRRVIPTFGGLDFSPMIVLLALQFLSDIIAHSASYGALG</sequence>
<gene>
    <name evidence="3" type="ORF">B1812_00615</name>
</gene>
<dbReference type="PANTHER" id="PTHR33219">
    <property type="entry name" value="YLMG HOMOLOG PROTEIN 2, CHLOROPLASTIC"/>
    <property type="match status" value="1"/>
</dbReference>
<dbReference type="KEGG" id="mbry:B1812_00615"/>
<dbReference type="Proteomes" id="UP000193978">
    <property type="component" value="Chromosome"/>
</dbReference>
<organism evidence="3 4">
    <name type="scientific">Methylocystis bryophila</name>
    <dbReference type="NCBI Taxonomy" id="655015"/>
    <lineage>
        <taxon>Bacteria</taxon>
        <taxon>Pseudomonadati</taxon>
        <taxon>Pseudomonadota</taxon>
        <taxon>Alphaproteobacteria</taxon>
        <taxon>Hyphomicrobiales</taxon>
        <taxon>Methylocystaceae</taxon>
        <taxon>Methylocystis</taxon>
    </lineage>
</organism>
<dbReference type="STRING" id="655015.B1812_00615"/>
<reference evidence="3 4" key="1">
    <citation type="submission" date="2017-02" db="EMBL/GenBank/DDBJ databases">
        <authorList>
            <person name="Peterson S.W."/>
        </authorList>
    </citation>
    <scope>NUCLEOTIDE SEQUENCE [LARGE SCALE GENOMIC DNA]</scope>
    <source>
        <strain evidence="3 4">S285</strain>
    </source>
</reference>
<dbReference type="Pfam" id="PF02325">
    <property type="entry name" value="CCB3_YggT"/>
    <property type="match status" value="1"/>
</dbReference>
<keyword evidence="2" id="KW-0472">Membrane</keyword>
<evidence type="ECO:0000313" key="4">
    <source>
        <dbReference type="Proteomes" id="UP000193978"/>
    </source>
</evidence>
<dbReference type="AlphaFoldDB" id="A0A1W6MQH0"/>
<accession>A0A1W6MQH0</accession>
<keyword evidence="2" id="KW-1133">Transmembrane helix</keyword>
<dbReference type="PANTHER" id="PTHR33219:SF14">
    <property type="entry name" value="PROTEIN COFACTOR ASSEMBLY OF COMPLEX C SUBUNIT B CCB3, CHLOROPLASTIC-RELATED"/>
    <property type="match status" value="1"/>
</dbReference>
<feature type="transmembrane region" description="Helical" evidence="2">
    <location>
        <begin position="15"/>
        <end position="35"/>
    </location>
</feature>
<keyword evidence="4" id="KW-1185">Reference proteome</keyword>
<protein>
    <submittedName>
        <fullName evidence="3">YggT family protein</fullName>
    </submittedName>
</protein>
<name>A0A1W6MQH0_9HYPH</name>
<dbReference type="GO" id="GO:0016020">
    <property type="term" value="C:membrane"/>
    <property type="evidence" value="ECO:0007669"/>
    <property type="project" value="InterPro"/>
</dbReference>
<proteinExistence type="inferred from homology"/>
<keyword evidence="2" id="KW-0812">Transmembrane</keyword>
<evidence type="ECO:0000256" key="1">
    <source>
        <dbReference type="ARBA" id="ARBA00010894"/>
    </source>
</evidence>
<evidence type="ECO:0000313" key="3">
    <source>
        <dbReference type="EMBL" id="ARN79815.1"/>
    </source>
</evidence>